<protein>
    <submittedName>
        <fullName evidence="2">Transposase</fullName>
    </submittedName>
</protein>
<proteinExistence type="predicted"/>
<accession>A0A502GQG7</accession>
<dbReference type="EMBL" id="RCZE01000035">
    <property type="protein sequence ID" value="TPG63530.1"/>
    <property type="molecule type" value="Genomic_DNA"/>
</dbReference>
<gene>
    <name evidence="2" type="ORF">EAH78_32095</name>
</gene>
<comment type="caution">
    <text evidence="2">The sequence shown here is derived from an EMBL/GenBank/DDBJ whole genome shotgun (WGS) entry which is preliminary data.</text>
</comment>
<feature type="domain" description="Insertion element IS402-like" evidence="1">
    <location>
        <begin position="7"/>
        <end position="76"/>
    </location>
</feature>
<sequence length="77" mass="9375">MSCYRLRTDQWERIKELLPGKASDRGVTARDNRLFVEAVLWIARTGAPWRDLPETYGHWHRVYVRYNRWSRKGVWLQ</sequence>
<evidence type="ECO:0000313" key="2">
    <source>
        <dbReference type="EMBL" id="TPG63530.1"/>
    </source>
</evidence>
<dbReference type="PANTHER" id="PTHR46637:SF1">
    <property type="entry name" value="BLL5188 PROTEIN"/>
    <property type="match status" value="1"/>
</dbReference>
<name>A0A502GQG7_9PSED</name>
<evidence type="ECO:0000313" key="3">
    <source>
        <dbReference type="Proteomes" id="UP000317933"/>
    </source>
</evidence>
<feature type="non-terminal residue" evidence="2">
    <location>
        <position position="77"/>
    </location>
</feature>
<organism evidence="2 3">
    <name type="scientific">Pseudomonas arsenicoxydans</name>
    <dbReference type="NCBI Taxonomy" id="702115"/>
    <lineage>
        <taxon>Bacteria</taxon>
        <taxon>Pseudomonadati</taxon>
        <taxon>Pseudomonadota</taxon>
        <taxon>Gammaproteobacteria</taxon>
        <taxon>Pseudomonadales</taxon>
        <taxon>Pseudomonadaceae</taxon>
        <taxon>Pseudomonas</taxon>
    </lineage>
</organism>
<reference evidence="2 3" key="1">
    <citation type="journal article" date="2019" name="Environ. Microbiol.">
        <title>Species interactions and distinct microbial communities in high Arctic permafrost affected cryosols are associated with the CH4 and CO2 gas fluxes.</title>
        <authorList>
            <person name="Altshuler I."/>
            <person name="Hamel J."/>
            <person name="Turney S."/>
            <person name="Magnuson E."/>
            <person name="Levesque R."/>
            <person name="Greer C."/>
            <person name="Whyte L.G."/>
        </authorList>
    </citation>
    <scope>NUCLEOTIDE SEQUENCE [LARGE SCALE GENOMIC DNA]</scope>
    <source>
        <strain evidence="2 3">E3</strain>
    </source>
</reference>
<dbReference type="InterPro" id="IPR052909">
    <property type="entry name" value="Transposase_6_like"/>
</dbReference>
<dbReference type="PANTHER" id="PTHR46637">
    <property type="entry name" value="TIS1421-TRANSPOSASE PROTEIN A"/>
    <property type="match status" value="1"/>
</dbReference>
<dbReference type="RefSeq" id="WP_140672344.1">
    <property type="nucleotide sequence ID" value="NZ_RCZE01000035.1"/>
</dbReference>
<dbReference type="Proteomes" id="UP000317933">
    <property type="component" value="Unassembled WGS sequence"/>
</dbReference>
<dbReference type="InterPro" id="IPR025161">
    <property type="entry name" value="IS402-like_dom"/>
</dbReference>
<dbReference type="Pfam" id="PF13340">
    <property type="entry name" value="DUF4096"/>
    <property type="match status" value="1"/>
</dbReference>
<dbReference type="AlphaFoldDB" id="A0A502GQG7"/>
<evidence type="ECO:0000259" key="1">
    <source>
        <dbReference type="Pfam" id="PF13340"/>
    </source>
</evidence>